<reference evidence="5" key="1">
    <citation type="submission" date="2016-09" db="EMBL/GenBank/DDBJ databases">
        <authorList>
            <person name="Jeantristanb JTB J.-T."/>
            <person name="Ricardo R."/>
        </authorList>
    </citation>
    <scope>NUCLEOTIDE SEQUENCE [LARGE SCALE GENOMIC DNA]</scope>
</reference>
<evidence type="ECO:0000256" key="1">
    <source>
        <dbReference type="ARBA" id="ARBA00009947"/>
    </source>
</evidence>
<dbReference type="Pfam" id="PF00956">
    <property type="entry name" value="NAP"/>
    <property type="match status" value="1"/>
</dbReference>
<feature type="compositionally biased region" description="Acidic residues" evidence="3">
    <location>
        <begin position="377"/>
        <end position="401"/>
    </location>
</feature>
<dbReference type="FunFam" id="1.20.5.1500:FF:000001">
    <property type="entry name" value="Nucleosome assembly protein 1-like 1"/>
    <property type="match status" value="1"/>
</dbReference>
<feature type="region of interest" description="Disordered" evidence="3">
    <location>
        <begin position="126"/>
        <end position="175"/>
    </location>
</feature>
<dbReference type="SUPFAM" id="SSF143113">
    <property type="entry name" value="NAP-like"/>
    <property type="match status" value="1"/>
</dbReference>
<dbReference type="EMBL" id="FMSP01000005">
    <property type="protein sequence ID" value="SCV69801.1"/>
    <property type="molecule type" value="Genomic_DNA"/>
</dbReference>
<feature type="region of interest" description="Disordered" evidence="3">
    <location>
        <begin position="374"/>
        <end position="433"/>
    </location>
</feature>
<gene>
    <name evidence="4" type="ORF">BQ2448_1195</name>
</gene>
<dbReference type="PANTHER" id="PTHR11875">
    <property type="entry name" value="TESTIS-SPECIFIC Y-ENCODED PROTEIN"/>
    <property type="match status" value="1"/>
</dbReference>
<accession>A0A238FCF8</accession>
<dbReference type="AlphaFoldDB" id="A0A238FCF8"/>
<evidence type="ECO:0000313" key="5">
    <source>
        <dbReference type="Proteomes" id="UP000198372"/>
    </source>
</evidence>
<dbReference type="FunFam" id="3.30.1120.90:FF:000003">
    <property type="entry name" value="Nucleosome assembly protein"/>
    <property type="match status" value="1"/>
</dbReference>
<dbReference type="GO" id="GO:0006334">
    <property type="term" value="P:nucleosome assembly"/>
    <property type="evidence" value="ECO:0007669"/>
    <property type="project" value="InterPro"/>
</dbReference>
<dbReference type="GO" id="GO:0005634">
    <property type="term" value="C:nucleus"/>
    <property type="evidence" value="ECO:0007669"/>
    <property type="project" value="InterPro"/>
</dbReference>
<organism evidence="4 5">
    <name type="scientific">Microbotryum intermedium</name>
    <dbReference type="NCBI Taxonomy" id="269621"/>
    <lineage>
        <taxon>Eukaryota</taxon>
        <taxon>Fungi</taxon>
        <taxon>Dikarya</taxon>
        <taxon>Basidiomycota</taxon>
        <taxon>Pucciniomycotina</taxon>
        <taxon>Microbotryomycetes</taxon>
        <taxon>Microbotryales</taxon>
        <taxon>Microbotryaceae</taxon>
        <taxon>Microbotryum</taxon>
    </lineage>
</organism>
<feature type="compositionally biased region" description="Acidic residues" evidence="3">
    <location>
        <begin position="131"/>
        <end position="160"/>
    </location>
</feature>
<evidence type="ECO:0000256" key="3">
    <source>
        <dbReference type="SAM" id="MobiDB-lite"/>
    </source>
</evidence>
<sequence>MALTHAHFSIMAEAHYKVPSTLSEEQEDDNLPTIQTDGASGALAALSGHPAFTQLVQGKLDRLVGQSSGYIESLPLPVRRRITGLKGVQAEHSKIEAEFQREIFELEKKYAKKYAPLYDRRRALIDGTVEPTEEEVEKGYAEEDEDEDEDEDDEDLDDEEKPAKERLPQPTEAELAEAPKGIPEFWLTALKNHLGLSELITERDEEALKFLADIRVAYPADKPGFTLVFEFSPGAKAFFSNTKLEKTYYYQDEVGYEGDFVYDHAVGTTIEWVEGKDLTTRVETKKQRNKSELFLLQLSKNTNQTRIVKKVVPTDSFFSFFTPPLPPSDEDLEDDIDEDIDEKLELDYQIGEDIKERVVPRAVSYFDGSALKHEQMDEFDSDEFDEEEDDEDLNSDEDDEGVSVGRGGSRKAPLPPSGVTPASAQDPQECKQS</sequence>
<evidence type="ECO:0000313" key="4">
    <source>
        <dbReference type="EMBL" id="SCV69801.1"/>
    </source>
</evidence>
<evidence type="ECO:0000256" key="2">
    <source>
        <dbReference type="RuleBase" id="RU003876"/>
    </source>
</evidence>
<comment type="similarity">
    <text evidence="1 2">Belongs to the nucleosome assembly protein (NAP) family.</text>
</comment>
<dbReference type="InterPro" id="IPR002164">
    <property type="entry name" value="NAP_family"/>
</dbReference>
<dbReference type="OrthoDB" id="27325at2759"/>
<dbReference type="InterPro" id="IPR037231">
    <property type="entry name" value="NAP-like_sf"/>
</dbReference>
<dbReference type="Proteomes" id="UP000198372">
    <property type="component" value="Unassembled WGS sequence"/>
</dbReference>
<name>A0A238FCF8_9BASI</name>
<keyword evidence="5" id="KW-1185">Reference proteome</keyword>
<dbReference type="Gene3D" id="1.20.5.1500">
    <property type="match status" value="1"/>
</dbReference>
<dbReference type="STRING" id="269621.A0A238FCF8"/>
<proteinExistence type="inferred from homology"/>
<dbReference type="Gene3D" id="3.30.1120.90">
    <property type="entry name" value="Nucleosome assembly protein"/>
    <property type="match status" value="1"/>
</dbReference>
<protein>
    <submittedName>
        <fullName evidence="4">BQ2448_1195 protein</fullName>
    </submittedName>
</protein>